<accession>A0A7S4E894</accession>
<sequence length="548" mass="63697">MHLIKRVKMLLDKSKSKALIELREKYKEIAYKILAFIRVAPNEINLTELIREAFPNDTSVLKCSVITPDHKQSTQADEERADVFSKYDGWAFYDEQHISNPPIDYRKFQELAKQMLVSVDHSSESAPEESKTPKHIFDLRSKDKYNGFPIAKEADVIPVLYVLLCNIDYLPGIIKYRDLKESRSLKSFWVSKENPTGFLAKLERAEGISYGFEYTRSDEYRSAFVNLCEGVSAHHAKHCVKWRIMASRTPKGWSKTDLTAFAGNILDPASYSKLAMLLSYEILKYTDLEQVWSETPALSCRDDLIQIAENPMIPNKAWAMIQVMKAFLEFPKDRIVRQAEKIFDSITYIKTIWADEFLNALKHYQTQAKKWDHIITDATIFKKFTTQFIEEHIDHNGKDPYAQLLHDLAKTWRNKQQGIDRPGTDHEMEQAWNSPSSMLRYLTAAKVRFAAAGHKRLQAPKEWFHTGFATDKQINQEINYQANIPDEVLLVQTQRQRRHNRELATKSQAHEKARSYYYGTMKKHLQVNPVNPKVTFKEHSSPYSLLDY</sequence>
<name>A0A7S4E894_9STRA</name>
<reference evidence="1" key="1">
    <citation type="submission" date="2021-01" db="EMBL/GenBank/DDBJ databases">
        <authorList>
            <person name="Corre E."/>
            <person name="Pelletier E."/>
            <person name="Niang G."/>
            <person name="Scheremetjew M."/>
            <person name="Finn R."/>
            <person name="Kale V."/>
            <person name="Holt S."/>
            <person name="Cochrane G."/>
            <person name="Meng A."/>
            <person name="Brown T."/>
            <person name="Cohen L."/>
        </authorList>
    </citation>
    <scope>NUCLEOTIDE SEQUENCE</scope>
    <source>
        <strain evidence="1">CCMP1756</strain>
    </source>
</reference>
<dbReference type="EMBL" id="HBIW01013878">
    <property type="protein sequence ID" value="CAE0696483.1"/>
    <property type="molecule type" value="Transcribed_RNA"/>
</dbReference>
<dbReference type="AlphaFoldDB" id="A0A7S4E894"/>
<gene>
    <name evidence="1" type="ORF">PCAL00307_LOCUS11919</name>
</gene>
<evidence type="ECO:0000313" key="1">
    <source>
        <dbReference type="EMBL" id="CAE0696483.1"/>
    </source>
</evidence>
<proteinExistence type="predicted"/>
<protein>
    <submittedName>
        <fullName evidence="1">Uncharacterized protein</fullName>
    </submittedName>
</protein>
<organism evidence="1">
    <name type="scientific">Pelagomonas calceolata</name>
    <dbReference type="NCBI Taxonomy" id="35677"/>
    <lineage>
        <taxon>Eukaryota</taxon>
        <taxon>Sar</taxon>
        <taxon>Stramenopiles</taxon>
        <taxon>Ochrophyta</taxon>
        <taxon>Pelagophyceae</taxon>
        <taxon>Pelagomonadales</taxon>
        <taxon>Pelagomonadaceae</taxon>
        <taxon>Pelagomonas</taxon>
    </lineage>
</organism>